<feature type="compositionally biased region" description="Polar residues" evidence="1">
    <location>
        <begin position="341"/>
        <end position="361"/>
    </location>
</feature>
<feature type="region of interest" description="Disordered" evidence="1">
    <location>
        <begin position="340"/>
        <end position="372"/>
    </location>
</feature>
<dbReference type="Proteomes" id="UP000494256">
    <property type="component" value="Unassembled WGS sequence"/>
</dbReference>
<feature type="compositionally biased region" description="Basic and acidic residues" evidence="1">
    <location>
        <begin position="229"/>
        <end position="247"/>
    </location>
</feature>
<gene>
    <name evidence="2" type="ORF">APLA_LOCUS15711</name>
</gene>
<name>A0A8S1BDV0_ARCPL</name>
<dbReference type="EMBL" id="CADEBD010000494">
    <property type="protein sequence ID" value="CAB3256693.1"/>
    <property type="molecule type" value="Genomic_DNA"/>
</dbReference>
<evidence type="ECO:0000256" key="1">
    <source>
        <dbReference type="SAM" id="MobiDB-lite"/>
    </source>
</evidence>
<feature type="compositionally biased region" description="Polar residues" evidence="1">
    <location>
        <begin position="164"/>
        <end position="180"/>
    </location>
</feature>
<reference evidence="2 3" key="1">
    <citation type="submission" date="2020-04" db="EMBL/GenBank/DDBJ databases">
        <authorList>
            <person name="Wallbank WR R."/>
            <person name="Pardo Diaz C."/>
            <person name="Kozak K."/>
            <person name="Martin S."/>
            <person name="Jiggins C."/>
            <person name="Moest M."/>
            <person name="Warren A I."/>
            <person name="Byers J.R.P. K."/>
            <person name="Montejo-Kovacevich G."/>
            <person name="Yen C E."/>
        </authorList>
    </citation>
    <scope>NUCLEOTIDE SEQUENCE [LARGE SCALE GENOMIC DNA]</scope>
</reference>
<evidence type="ECO:0000313" key="2">
    <source>
        <dbReference type="EMBL" id="CAB3256693.1"/>
    </source>
</evidence>
<feature type="compositionally biased region" description="Polar residues" evidence="1">
    <location>
        <begin position="285"/>
        <end position="298"/>
    </location>
</feature>
<evidence type="ECO:0000313" key="3">
    <source>
        <dbReference type="Proteomes" id="UP000494256"/>
    </source>
</evidence>
<proteinExistence type="predicted"/>
<accession>A0A8S1BDV0</accession>
<feature type="region of interest" description="Disordered" evidence="1">
    <location>
        <begin position="93"/>
        <end position="328"/>
    </location>
</feature>
<dbReference type="OrthoDB" id="6336727at2759"/>
<feature type="compositionally biased region" description="Low complexity" evidence="1">
    <location>
        <begin position="266"/>
        <end position="284"/>
    </location>
</feature>
<organism evidence="2 3">
    <name type="scientific">Arctia plantaginis</name>
    <name type="common">Wood tiger moth</name>
    <name type="synonym">Phalaena plantaginis</name>
    <dbReference type="NCBI Taxonomy" id="874455"/>
    <lineage>
        <taxon>Eukaryota</taxon>
        <taxon>Metazoa</taxon>
        <taxon>Ecdysozoa</taxon>
        <taxon>Arthropoda</taxon>
        <taxon>Hexapoda</taxon>
        <taxon>Insecta</taxon>
        <taxon>Pterygota</taxon>
        <taxon>Neoptera</taxon>
        <taxon>Endopterygota</taxon>
        <taxon>Lepidoptera</taxon>
        <taxon>Glossata</taxon>
        <taxon>Ditrysia</taxon>
        <taxon>Noctuoidea</taxon>
        <taxon>Erebidae</taxon>
        <taxon>Arctiinae</taxon>
        <taxon>Arctia</taxon>
    </lineage>
</organism>
<sequence>MIFSRSSKMHRYIIKLRNKNSFHFIVYHKSSLMFKFGKFKSTFDVYSATKGGHQERVSDGISSVTGAYRLSRNEFSMPGKYSETQEKVNVAAPVQPKIPPQQILVSSRQPKSSKEGVTNKLPPPPIPPTQSGVVLNPQGPSEPGSALSERVRAVSEPSIKEASGPSSKGPTANPNNSQRQLDAYKRVEKKRLEEQKKLEKKRLEEQKKLEKKRLEEQKKSQKLALQEQAKQEKLRKEREKKEAQQLKKDKKNKKQAPQRPLANPMAQGSSQAPSNPPAQSSADPRSTNTLNSSISKTSGPPPYSEVPQSERKENETNSNVQFRKPVEADSWDLVAQHRHNVSTGKNANPTQPVKGQTTMDLNFSLGEGKSNA</sequence>
<dbReference type="AlphaFoldDB" id="A0A8S1BDV0"/>
<comment type="caution">
    <text evidence="2">The sequence shown here is derived from an EMBL/GenBank/DDBJ whole genome shotgun (WGS) entry which is preliminary data.</text>
</comment>
<feature type="compositionally biased region" description="Basic and acidic residues" evidence="1">
    <location>
        <begin position="182"/>
        <end position="219"/>
    </location>
</feature>
<protein>
    <submittedName>
        <fullName evidence="2">Uncharacterized protein</fullName>
    </submittedName>
</protein>